<dbReference type="SMART" id="SM01340">
    <property type="entry name" value="DNA_mis_repair"/>
    <property type="match status" value="1"/>
</dbReference>
<dbReference type="Pfam" id="PF01119">
    <property type="entry name" value="DNA_mis_repair"/>
    <property type="match status" value="1"/>
</dbReference>
<evidence type="ECO:0000256" key="1">
    <source>
        <dbReference type="ARBA" id="ARBA00006082"/>
    </source>
</evidence>
<comment type="caution">
    <text evidence="8">The sequence shown here is derived from an EMBL/GenBank/DDBJ whole genome shotgun (WGS) entry which is preliminary data.</text>
</comment>
<dbReference type="CDD" id="cd16926">
    <property type="entry name" value="HATPase_MutL-MLH-PMS-like"/>
    <property type="match status" value="1"/>
</dbReference>
<reference evidence="8" key="2">
    <citation type="journal article" date="2021" name="PeerJ">
        <title>Extensive microbial diversity within the chicken gut microbiome revealed by metagenomics and culture.</title>
        <authorList>
            <person name="Gilroy R."/>
            <person name="Ravi A."/>
            <person name="Getino M."/>
            <person name="Pursley I."/>
            <person name="Horton D.L."/>
            <person name="Alikhan N.F."/>
            <person name="Baker D."/>
            <person name="Gharbi K."/>
            <person name="Hall N."/>
            <person name="Watson M."/>
            <person name="Adriaenssens E.M."/>
            <person name="Foster-Nyarko E."/>
            <person name="Jarju S."/>
            <person name="Secka A."/>
            <person name="Antonio M."/>
            <person name="Oren A."/>
            <person name="Chaudhuri R.R."/>
            <person name="La Ragione R."/>
            <person name="Hildebrand F."/>
            <person name="Pallen M.J."/>
        </authorList>
    </citation>
    <scope>NUCLEOTIDE SEQUENCE</scope>
    <source>
        <strain evidence="8">3924</strain>
    </source>
</reference>
<dbReference type="FunFam" id="3.30.565.10:FF:000003">
    <property type="entry name" value="DNA mismatch repair endonuclease MutL"/>
    <property type="match status" value="1"/>
</dbReference>
<dbReference type="InterPro" id="IPR037198">
    <property type="entry name" value="MutL_C_sf"/>
</dbReference>
<feature type="domain" description="DNA mismatch repair protein S5" evidence="7">
    <location>
        <begin position="210"/>
        <end position="329"/>
    </location>
</feature>
<evidence type="ECO:0000256" key="5">
    <source>
        <dbReference type="HAMAP-Rule" id="MF_00149"/>
    </source>
</evidence>
<dbReference type="InterPro" id="IPR020667">
    <property type="entry name" value="DNA_mismatch_repair_MutL"/>
</dbReference>
<keyword evidence="8" id="KW-0255">Endonuclease</keyword>
<dbReference type="InterPro" id="IPR002099">
    <property type="entry name" value="MutL/Mlh/PMS"/>
</dbReference>
<evidence type="ECO:0000256" key="4">
    <source>
        <dbReference type="ARBA" id="ARBA00023204"/>
    </source>
</evidence>
<sequence>MSDIIHLLPDAVANQIAAGEVIQRPASVVKELVENSIDAGATHVSVIIKGAGRTSIQVIDNGKGMSGSDARMAFERHATSKIREAKDLFALHTMGFRGEALASIAAVAQVEVRTRRETDDVGTEIEIAASKVERQEPVQCAAGTSFTVKNLFFNVPARRKFLKSDETEMRNIIQEMQRVMLAHPDVAFTLYNGDDTVYDAVPGSLKQRIVSVIGKKSRNVAQHLLQVEADTVLVKINGFVGVPEAATKSAPQFFFTNGRYMCHPYFRRAVLQAYDRMLPADVTPMFFLSLEVDPATIDVNIHPTKTEIKFENEKEIWSILSVAVKEALGKFNVAPSIDFNAEGQIEIPVAHSTAGYVPPQPRVEYNPAYNPFREADAARTQVRHWREMFAGMEKESLRGEEHCGSASEEDMPFSIMEMSDGEGRQGRLFGEETEEAHGDMFVYKGRFLCAAMKSGLAFIDIQRAMQRVMYDDMMAQFGAHSGVAQKLLFPEVLELSADDFCLFTEIEPDLKAIGFELSPFGKRMYSIDAVPAQLTESTDIIKVLEDMLLCVKERGGDVKAELRELMAESLSRSASSARMKADLAPDERTALVGRLFASTNPNLTPDGKVIVSVLTDKEIERRF</sequence>
<comment type="similarity">
    <text evidence="1 5">Belongs to the DNA mismatch repair MutL/HexB family.</text>
</comment>
<dbReference type="InterPro" id="IPR014790">
    <property type="entry name" value="MutL_C"/>
</dbReference>
<dbReference type="InterPro" id="IPR038973">
    <property type="entry name" value="MutL/Mlh/Pms-like"/>
</dbReference>
<dbReference type="GO" id="GO:0016887">
    <property type="term" value="F:ATP hydrolysis activity"/>
    <property type="evidence" value="ECO:0007669"/>
    <property type="project" value="InterPro"/>
</dbReference>
<proteinExistence type="inferred from homology"/>
<dbReference type="Gene3D" id="3.30.1540.20">
    <property type="entry name" value="MutL, C-terminal domain, dimerisation subdomain"/>
    <property type="match status" value="1"/>
</dbReference>
<evidence type="ECO:0000256" key="2">
    <source>
        <dbReference type="ARBA" id="ARBA00021975"/>
    </source>
</evidence>
<dbReference type="Pfam" id="PF08676">
    <property type="entry name" value="MutL_C"/>
    <property type="match status" value="1"/>
</dbReference>
<keyword evidence="4 5" id="KW-0234">DNA repair</keyword>
<dbReference type="InterPro" id="IPR042120">
    <property type="entry name" value="MutL_C_dimsub"/>
</dbReference>
<dbReference type="GO" id="GO:0140664">
    <property type="term" value="F:ATP-dependent DNA damage sensor activity"/>
    <property type="evidence" value="ECO:0007669"/>
    <property type="project" value="InterPro"/>
</dbReference>
<dbReference type="SUPFAM" id="SSF118116">
    <property type="entry name" value="DNA mismatch repair protein MutL"/>
    <property type="match status" value="1"/>
</dbReference>
<dbReference type="PANTHER" id="PTHR10073">
    <property type="entry name" value="DNA MISMATCH REPAIR PROTEIN MLH, PMS, MUTL"/>
    <property type="match status" value="1"/>
</dbReference>
<dbReference type="SUPFAM" id="SSF55874">
    <property type="entry name" value="ATPase domain of HSP90 chaperone/DNA topoisomerase II/histidine kinase"/>
    <property type="match status" value="1"/>
</dbReference>
<name>A0A940DKK8_9BACT</name>
<dbReference type="GO" id="GO:0004519">
    <property type="term" value="F:endonuclease activity"/>
    <property type="evidence" value="ECO:0007669"/>
    <property type="project" value="UniProtKB-KW"/>
</dbReference>
<dbReference type="PANTHER" id="PTHR10073:SF12">
    <property type="entry name" value="DNA MISMATCH REPAIR PROTEIN MLH1"/>
    <property type="match status" value="1"/>
</dbReference>
<dbReference type="InterPro" id="IPR013507">
    <property type="entry name" value="DNA_mismatch_S5_2-like"/>
</dbReference>
<dbReference type="InterPro" id="IPR014762">
    <property type="entry name" value="DNA_mismatch_repair_CS"/>
</dbReference>
<dbReference type="Pfam" id="PF13589">
    <property type="entry name" value="HATPase_c_3"/>
    <property type="match status" value="1"/>
</dbReference>
<feature type="domain" description="MutL C-terminal dimerisation" evidence="6">
    <location>
        <begin position="439"/>
        <end position="582"/>
    </location>
</feature>
<dbReference type="EMBL" id="JADIMV010000144">
    <property type="protein sequence ID" value="MBO8440689.1"/>
    <property type="molecule type" value="Genomic_DNA"/>
</dbReference>
<evidence type="ECO:0000259" key="7">
    <source>
        <dbReference type="SMART" id="SM01340"/>
    </source>
</evidence>
<gene>
    <name evidence="5 8" type="primary">mutL</name>
    <name evidence="8" type="ORF">IAC51_08595</name>
</gene>
<dbReference type="GO" id="GO:0032300">
    <property type="term" value="C:mismatch repair complex"/>
    <property type="evidence" value="ECO:0007669"/>
    <property type="project" value="InterPro"/>
</dbReference>
<dbReference type="InterPro" id="IPR042121">
    <property type="entry name" value="MutL_C_regsub"/>
</dbReference>
<organism evidence="8 9">
    <name type="scientific">Candidatus Aphodosoma intestinipullorum</name>
    <dbReference type="NCBI Taxonomy" id="2840674"/>
    <lineage>
        <taxon>Bacteria</taxon>
        <taxon>Pseudomonadati</taxon>
        <taxon>Bacteroidota</taxon>
        <taxon>Bacteroidia</taxon>
        <taxon>Bacteroidales</taxon>
        <taxon>Candidatus Aphodosoma</taxon>
    </lineage>
</organism>
<dbReference type="Gene3D" id="3.30.230.10">
    <property type="match status" value="1"/>
</dbReference>
<protein>
    <recommendedName>
        <fullName evidence="2 5">DNA mismatch repair protein MutL</fullName>
    </recommendedName>
</protein>
<reference evidence="8" key="1">
    <citation type="submission" date="2020-10" db="EMBL/GenBank/DDBJ databases">
        <authorList>
            <person name="Gilroy R."/>
        </authorList>
    </citation>
    <scope>NUCLEOTIDE SEQUENCE</scope>
    <source>
        <strain evidence="8">3924</strain>
    </source>
</reference>
<keyword evidence="8" id="KW-0378">Hydrolase</keyword>
<dbReference type="SUPFAM" id="SSF54211">
    <property type="entry name" value="Ribosomal protein S5 domain 2-like"/>
    <property type="match status" value="1"/>
</dbReference>
<dbReference type="InterPro" id="IPR036890">
    <property type="entry name" value="HATPase_C_sf"/>
</dbReference>
<dbReference type="InterPro" id="IPR014721">
    <property type="entry name" value="Ribsml_uS5_D2-typ_fold_subgr"/>
</dbReference>
<dbReference type="GO" id="GO:0005524">
    <property type="term" value="F:ATP binding"/>
    <property type="evidence" value="ECO:0007669"/>
    <property type="project" value="InterPro"/>
</dbReference>
<dbReference type="InterPro" id="IPR020568">
    <property type="entry name" value="Ribosomal_Su5_D2-typ_SF"/>
</dbReference>
<evidence type="ECO:0000313" key="8">
    <source>
        <dbReference type="EMBL" id="MBO8440689.1"/>
    </source>
</evidence>
<dbReference type="GO" id="GO:0030983">
    <property type="term" value="F:mismatched DNA binding"/>
    <property type="evidence" value="ECO:0007669"/>
    <property type="project" value="InterPro"/>
</dbReference>
<dbReference type="PROSITE" id="PS00058">
    <property type="entry name" value="DNA_MISMATCH_REPAIR_1"/>
    <property type="match status" value="1"/>
</dbReference>
<comment type="function">
    <text evidence="5">This protein is involved in the repair of mismatches in DNA. It is required for dam-dependent methyl-directed DNA mismatch repair. May act as a 'molecular matchmaker', a protein that promotes the formation of a stable complex between two or more DNA-binding proteins in an ATP-dependent manner without itself being part of a final effector complex.</text>
</comment>
<dbReference type="CDD" id="cd00782">
    <property type="entry name" value="MutL_Trans"/>
    <property type="match status" value="1"/>
</dbReference>
<keyword evidence="3 5" id="KW-0227">DNA damage</keyword>
<dbReference type="NCBIfam" id="TIGR00585">
    <property type="entry name" value="mutl"/>
    <property type="match status" value="1"/>
</dbReference>
<keyword evidence="8" id="KW-0540">Nuclease</keyword>
<evidence type="ECO:0000259" key="6">
    <source>
        <dbReference type="SMART" id="SM00853"/>
    </source>
</evidence>
<evidence type="ECO:0000313" key="9">
    <source>
        <dbReference type="Proteomes" id="UP000712007"/>
    </source>
</evidence>
<dbReference type="Gene3D" id="3.30.1370.100">
    <property type="entry name" value="MutL, C-terminal domain, regulatory subdomain"/>
    <property type="match status" value="1"/>
</dbReference>
<accession>A0A940DKK8</accession>
<evidence type="ECO:0000256" key="3">
    <source>
        <dbReference type="ARBA" id="ARBA00022763"/>
    </source>
</evidence>
<dbReference type="Proteomes" id="UP000712007">
    <property type="component" value="Unassembled WGS sequence"/>
</dbReference>
<dbReference type="SMART" id="SM00853">
    <property type="entry name" value="MutL_C"/>
    <property type="match status" value="1"/>
</dbReference>
<dbReference type="GO" id="GO:0006298">
    <property type="term" value="P:mismatch repair"/>
    <property type="evidence" value="ECO:0007669"/>
    <property type="project" value="UniProtKB-UniRule"/>
</dbReference>
<dbReference type="HAMAP" id="MF_00149">
    <property type="entry name" value="DNA_mis_repair"/>
    <property type="match status" value="1"/>
</dbReference>
<dbReference type="AlphaFoldDB" id="A0A940DKK8"/>
<dbReference type="Gene3D" id="3.30.565.10">
    <property type="entry name" value="Histidine kinase-like ATPase, C-terminal domain"/>
    <property type="match status" value="1"/>
</dbReference>